<organism evidence="1 2">
    <name type="scientific">Ensete ventricosum</name>
    <name type="common">Abyssinian banana</name>
    <name type="synonym">Musa ensete</name>
    <dbReference type="NCBI Taxonomy" id="4639"/>
    <lineage>
        <taxon>Eukaryota</taxon>
        <taxon>Viridiplantae</taxon>
        <taxon>Streptophyta</taxon>
        <taxon>Embryophyta</taxon>
        <taxon>Tracheophyta</taxon>
        <taxon>Spermatophyta</taxon>
        <taxon>Magnoliopsida</taxon>
        <taxon>Liliopsida</taxon>
        <taxon>Zingiberales</taxon>
        <taxon>Musaceae</taxon>
        <taxon>Ensete</taxon>
    </lineage>
</organism>
<gene>
    <name evidence="1" type="ORF">B296_00036003</name>
</gene>
<dbReference type="AlphaFoldDB" id="A0A427A3Z4"/>
<sequence length="185" mass="20788">MRQRCWRKKWVLKKTTTPFEEDGGRQIVLQLCMGLRAERNPMDGRFEIGKLAEERSRWRWPTVVVAAPPRRTPPVPPLGLAIMSNFALKAAWRAVACARLLTVPSLSPSSKCSHLDRLPVPIPALLRPMPSRCCEPFDAPLGTVQRRQMVGIFALFSAGRTSHRRTKSAAVSSQNYFFSGSSSER</sequence>
<accession>A0A427A3Z4</accession>
<reference evidence="1 2" key="1">
    <citation type="journal article" date="2014" name="Agronomy (Basel)">
        <title>A Draft Genome Sequence for Ensete ventricosum, the Drought-Tolerant Tree Against Hunger.</title>
        <authorList>
            <person name="Harrison J."/>
            <person name="Moore K.A."/>
            <person name="Paszkiewicz K."/>
            <person name="Jones T."/>
            <person name="Grant M."/>
            <person name="Ambacheew D."/>
            <person name="Muzemil S."/>
            <person name="Studholme D.J."/>
        </authorList>
    </citation>
    <scope>NUCLEOTIDE SEQUENCE [LARGE SCALE GENOMIC DNA]</scope>
</reference>
<dbReference type="Proteomes" id="UP000287651">
    <property type="component" value="Unassembled WGS sequence"/>
</dbReference>
<name>A0A427A3Z4_ENSVE</name>
<dbReference type="EMBL" id="AMZH03003847">
    <property type="protein sequence ID" value="RRT70980.1"/>
    <property type="molecule type" value="Genomic_DNA"/>
</dbReference>
<evidence type="ECO:0000313" key="1">
    <source>
        <dbReference type="EMBL" id="RRT70980.1"/>
    </source>
</evidence>
<proteinExistence type="predicted"/>
<evidence type="ECO:0000313" key="2">
    <source>
        <dbReference type="Proteomes" id="UP000287651"/>
    </source>
</evidence>
<protein>
    <submittedName>
        <fullName evidence="1">Uncharacterized protein</fullName>
    </submittedName>
</protein>
<comment type="caution">
    <text evidence="1">The sequence shown here is derived from an EMBL/GenBank/DDBJ whole genome shotgun (WGS) entry which is preliminary data.</text>
</comment>